<feature type="region of interest" description="Disordered" evidence="6">
    <location>
        <begin position="709"/>
        <end position="736"/>
    </location>
</feature>
<feature type="transmembrane region" description="Helical" evidence="7">
    <location>
        <begin position="497"/>
        <end position="520"/>
    </location>
</feature>
<dbReference type="Pfam" id="PF00474">
    <property type="entry name" value="SSF"/>
    <property type="match status" value="1"/>
</dbReference>
<dbReference type="InterPro" id="IPR038377">
    <property type="entry name" value="Na/Glc_symporter_sf"/>
</dbReference>
<evidence type="ECO:0000256" key="5">
    <source>
        <dbReference type="ARBA" id="ARBA00023136"/>
    </source>
</evidence>
<evidence type="ECO:0000256" key="2">
    <source>
        <dbReference type="ARBA" id="ARBA00006434"/>
    </source>
</evidence>
<feature type="transmembrane region" description="Helical" evidence="7">
    <location>
        <begin position="541"/>
        <end position="566"/>
    </location>
</feature>
<evidence type="ECO:0000256" key="4">
    <source>
        <dbReference type="ARBA" id="ARBA00022989"/>
    </source>
</evidence>
<dbReference type="GO" id="GO:0005886">
    <property type="term" value="C:plasma membrane"/>
    <property type="evidence" value="ECO:0007669"/>
    <property type="project" value="TreeGrafter"/>
</dbReference>
<evidence type="ECO:0000256" key="1">
    <source>
        <dbReference type="ARBA" id="ARBA00004141"/>
    </source>
</evidence>
<dbReference type="InParanoid" id="E4ZIW3"/>
<dbReference type="eggNOG" id="KOG2348">
    <property type="taxonomic scope" value="Eukaryota"/>
</dbReference>
<organism evidence="9">
    <name type="scientific">Leptosphaeria maculans (strain JN3 / isolate v23.1.3 / race Av1-4-5-6-7-8)</name>
    <name type="common">Blackleg fungus</name>
    <name type="synonym">Phoma lingam</name>
    <dbReference type="NCBI Taxonomy" id="985895"/>
    <lineage>
        <taxon>Eukaryota</taxon>
        <taxon>Fungi</taxon>
        <taxon>Dikarya</taxon>
        <taxon>Ascomycota</taxon>
        <taxon>Pezizomycotina</taxon>
        <taxon>Dothideomycetes</taxon>
        <taxon>Pleosporomycetidae</taxon>
        <taxon>Pleosporales</taxon>
        <taxon>Pleosporineae</taxon>
        <taxon>Leptosphaeriaceae</taxon>
        <taxon>Plenodomus</taxon>
        <taxon>Plenodomus lingam/Leptosphaeria maculans species complex</taxon>
    </lineage>
</organism>
<feature type="transmembrane region" description="Helical" evidence="7">
    <location>
        <begin position="322"/>
        <end position="354"/>
    </location>
</feature>
<protein>
    <recommendedName>
        <fullName evidence="10">Solute symporter family transporter</fullName>
    </recommendedName>
</protein>
<name>E4ZIW3_LEPMJ</name>
<dbReference type="VEuPathDB" id="FungiDB:LEMA_P067410.1"/>
<feature type="transmembrane region" description="Helical" evidence="7">
    <location>
        <begin position="572"/>
        <end position="594"/>
    </location>
</feature>
<dbReference type="PANTHER" id="PTHR46154">
    <property type="match status" value="1"/>
</dbReference>
<dbReference type="OMA" id="SHIMICV"/>
<feature type="transmembrane region" description="Helical" evidence="7">
    <location>
        <begin position="435"/>
        <end position="460"/>
    </location>
</feature>
<keyword evidence="9" id="KW-1185">Reference proteome</keyword>
<evidence type="ECO:0000313" key="8">
    <source>
        <dbReference type="EMBL" id="CBX91233.1"/>
    </source>
</evidence>
<dbReference type="EMBL" id="FP929072">
    <property type="protein sequence ID" value="CBX91233.1"/>
    <property type="molecule type" value="Genomic_DNA"/>
</dbReference>
<dbReference type="AlphaFoldDB" id="E4ZIW3"/>
<feature type="transmembrane region" description="Helical" evidence="7">
    <location>
        <begin position="782"/>
        <end position="804"/>
    </location>
</feature>
<dbReference type="InterPro" id="IPR031155">
    <property type="entry name" value="DUR"/>
</dbReference>
<dbReference type="GeneID" id="13288461"/>
<keyword evidence="5 7" id="KW-0472">Membrane</keyword>
<accession>E4ZIW3</accession>
<dbReference type="STRING" id="985895.E4ZIW3"/>
<dbReference type="InterPro" id="IPR001734">
    <property type="entry name" value="Na/solute_symporter"/>
</dbReference>
<sequence length="825" mass="89760">MDPVDQHWPHHINIRGRVGPKQTPGDRRLLVAFLSTLNQEAYLCDSMRTHCGTLEACIAWHLQLRYRTAISIVTDLALNATLGRLGCENQDIDFFFAWELEMADTAVTPLPVGAGYGVVVGIGFFFAFLMMGISYLQNRYTQYSTHQSEEFNTASRSVKPGLIASGIVSAWTWAVSIRNREHKEYAADFSKATLLQSSTVAYTYGIAGSYWYAAGATTDGALKVQILMFAILACKVKQNAPRCHTYLEIVKARYGTAAHLVFMVFAFITNILVGSQLLLGGSAVVTSLTGMPVYAAIFLIPVGKREAWRTRTAPILTKKIGVCAYVMLGGLRATFLCDYSHTLILMIIILYFMFNTYAVNPLIGSPGNMYDLLVRAGSQRPIEGNQDGSYLTLKSNYGLIFGVIQLCSGSGTVFLDQAYWQRAIASKPSTAVRAYLLGGIAWFAIPFGFATTLGLAAAALTDNPRFPTYPDLPTPGQISSGLASAFAAETLLGQGGAVALLVVLFMAVTSCASAELIAVSSLLTFDVYKEYIQPKATPKQLIFVSHIMICVFGLIMSVFACIWNALSIDLGWLFLVMGLLIGGAVFPTAFTIVWRKQTKAGAISGCLTGLAAGLTAWLATAKVYYGVIDVETTGKSYPTLAGNVAAITTGLIVTLTISMLKPDDFDWELTRAINAIVVDGTQDHGTTTRANSSSPELSDLTEKKGFQNTISTTTTNTPPPPAELPAHLAPTADEGEDDPRTLRSAFKLACIFAFVLTFILDFLLPMPMFFSHYVFSRGFFTAWVIISFIWVFVSSAISCLLPVWETRLSFVKLFHRMVGRGVDGV</sequence>
<feature type="transmembrane region" description="Helical" evidence="7">
    <location>
        <begin position="640"/>
        <end position="660"/>
    </location>
</feature>
<feature type="transmembrane region" description="Helical" evidence="7">
    <location>
        <begin position="254"/>
        <end position="273"/>
    </location>
</feature>
<dbReference type="OrthoDB" id="6132759at2759"/>
<feature type="transmembrane region" description="Helical" evidence="7">
    <location>
        <begin position="748"/>
        <end position="770"/>
    </location>
</feature>
<feature type="transmembrane region" description="Helical" evidence="7">
    <location>
        <begin position="114"/>
        <end position="136"/>
    </location>
</feature>
<feature type="transmembrane region" description="Helical" evidence="7">
    <location>
        <begin position="397"/>
        <end position="415"/>
    </location>
</feature>
<feature type="transmembrane region" description="Helical" evidence="7">
    <location>
        <begin position="279"/>
        <end position="302"/>
    </location>
</feature>
<keyword evidence="4 7" id="KW-1133">Transmembrane helix</keyword>
<dbReference type="HOGENOM" id="CLU_010778_2_1_1"/>
<dbReference type="CDD" id="cd11476">
    <property type="entry name" value="SLC5sbd_DUR3"/>
    <property type="match status" value="1"/>
</dbReference>
<dbReference type="Proteomes" id="UP000002668">
    <property type="component" value="Genome"/>
</dbReference>
<evidence type="ECO:0000256" key="6">
    <source>
        <dbReference type="SAM" id="MobiDB-lite"/>
    </source>
</evidence>
<proteinExistence type="inferred from homology"/>
<reference evidence="9" key="1">
    <citation type="journal article" date="2011" name="Nat. Commun.">
        <title>Effector diversification within compartments of the Leptosphaeria maculans genome affected by Repeat-Induced Point mutations.</title>
        <authorList>
            <person name="Rouxel T."/>
            <person name="Grandaubert J."/>
            <person name="Hane J.K."/>
            <person name="Hoede C."/>
            <person name="van de Wouw A.P."/>
            <person name="Couloux A."/>
            <person name="Dominguez V."/>
            <person name="Anthouard V."/>
            <person name="Bally P."/>
            <person name="Bourras S."/>
            <person name="Cozijnsen A.J."/>
            <person name="Ciuffetti L.M."/>
            <person name="Degrave A."/>
            <person name="Dilmaghani A."/>
            <person name="Duret L."/>
            <person name="Fudal I."/>
            <person name="Goodwin S.B."/>
            <person name="Gout L."/>
            <person name="Glaser N."/>
            <person name="Linglin J."/>
            <person name="Kema G.H.J."/>
            <person name="Lapalu N."/>
            <person name="Lawrence C.B."/>
            <person name="May K."/>
            <person name="Meyer M."/>
            <person name="Ollivier B."/>
            <person name="Poulain J."/>
            <person name="Schoch C.L."/>
            <person name="Simon A."/>
            <person name="Spatafora J.W."/>
            <person name="Stachowiak A."/>
            <person name="Turgeon B.G."/>
            <person name="Tyler B.M."/>
            <person name="Vincent D."/>
            <person name="Weissenbach J."/>
            <person name="Amselem J."/>
            <person name="Quesneville H."/>
            <person name="Oliver R.P."/>
            <person name="Wincker P."/>
            <person name="Balesdent M.-H."/>
            <person name="Howlett B.J."/>
        </authorList>
    </citation>
    <scope>NUCLEOTIDE SEQUENCE [LARGE SCALE GENOMIC DNA]</scope>
    <source>
        <strain evidence="9">JN3 / isolate v23.1.3 / race Av1-4-5-6-7-8</strain>
    </source>
</reference>
<feature type="transmembrane region" description="Helical" evidence="7">
    <location>
        <begin position="601"/>
        <end position="620"/>
    </location>
</feature>
<comment type="similarity">
    <text evidence="2">Belongs to the sodium:solute symporter (SSF) (TC 2.A.21) family.</text>
</comment>
<dbReference type="Gene3D" id="1.20.1730.10">
    <property type="entry name" value="Sodium/glucose cotransporter"/>
    <property type="match status" value="1"/>
</dbReference>
<gene>
    <name evidence="8" type="ORF">LEMA_P067410.1</name>
</gene>
<comment type="subcellular location">
    <subcellularLocation>
        <location evidence="1">Membrane</location>
        <topology evidence="1">Multi-pass membrane protein</topology>
    </subcellularLocation>
</comment>
<evidence type="ECO:0000256" key="3">
    <source>
        <dbReference type="ARBA" id="ARBA00022692"/>
    </source>
</evidence>
<dbReference type="PROSITE" id="PS50283">
    <property type="entry name" value="NA_SOLUT_SYMP_3"/>
    <property type="match status" value="1"/>
</dbReference>
<keyword evidence="3 7" id="KW-0812">Transmembrane</keyword>
<evidence type="ECO:0000313" key="9">
    <source>
        <dbReference type="Proteomes" id="UP000002668"/>
    </source>
</evidence>
<dbReference type="GO" id="GO:0015204">
    <property type="term" value="F:urea transmembrane transporter activity"/>
    <property type="evidence" value="ECO:0007669"/>
    <property type="project" value="InterPro"/>
</dbReference>
<evidence type="ECO:0000256" key="7">
    <source>
        <dbReference type="SAM" id="Phobius"/>
    </source>
</evidence>
<evidence type="ECO:0008006" key="10">
    <source>
        <dbReference type="Google" id="ProtNLM"/>
    </source>
</evidence>
<dbReference type="PANTHER" id="PTHR46154:SF2">
    <property type="entry name" value="SOLUTE SYMPORTER FAMILY TRANSPORTER (AFU_ORTHOLOGUE AFUA_6G03200)"/>
    <property type="match status" value="1"/>
</dbReference>